<dbReference type="InterPro" id="IPR010089">
    <property type="entry name" value="Flavoprotein_WrbA-like"/>
</dbReference>
<dbReference type="AlphaFoldDB" id="A0A917KGI3"/>
<dbReference type="FunFam" id="3.40.50.360:FF:000001">
    <property type="entry name" value="NAD(P)H dehydrogenase (Quinone) FQR1-like"/>
    <property type="match status" value="1"/>
</dbReference>
<evidence type="ECO:0000259" key="2">
    <source>
        <dbReference type="PROSITE" id="PS50902"/>
    </source>
</evidence>
<dbReference type="PANTHER" id="PTHR30546:SF23">
    <property type="entry name" value="FLAVOPROTEIN-LIKE PROTEIN YCP4-RELATED"/>
    <property type="match status" value="1"/>
</dbReference>
<dbReference type="SUPFAM" id="SSF52218">
    <property type="entry name" value="Flavoproteins"/>
    <property type="match status" value="1"/>
</dbReference>
<dbReference type="InterPro" id="IPR005025">
    <property type="entry name" value="FMN_Rdtase-like_dom"/>
</dbReference>
<dbReference type="NCBIfam" id="TIGR01755">
    <property type="entry name" value="flav_wrbA"/>
    <property type="match status" value="1"/>
</dbReference>
<proteinExistence type="inferred from homology"/>
<reference evidence="3" key="2">
    <citation type="submission" date="2020-09" db="EMBL/GenBank/DDBJ databases">
        <authorList>
            <person name="Sun Q."/>
            <person name="Ohkuma M."/>
        </authorList>
    </citation>
    <scope>NUCLEOTIDE SEQUENCE</scope>
    <source>
        <strain evidence="3">JCM 18487</strain>
    </source>
</reference>
<dbReference type="GO" id="GO:0003955">
    <property type="term" value="F:NAD(P)H dehydrogenase (quinone) activity"/>
    <property type="evidence" value="ECO:0007669"/>
    <property type="project" value="InterPro"/>
</dbReference>
<protein>
    <submittedName>
        <fullName evidence="3">NAD(P)H dehydrogenase (Quinone)</fullName>
    </submittedName>
</protein>
<feature type="domain" description="Flavodoxin-like" evidence="2">
    <location>
        <begin position="4"/>
        <end position="219"/>
    </location>
</feature>
<dbReference type="RefSeq" id="WP_188883295.1">
    <property type="nucleotide sequence ID" value="NZ_BMOY01000052.1"/>
</dbReference>
<dbReference type="GO" id="GO:0016020">
    <property type="term" value="C:membrane"/>
    <property type="evidence" value="ECO:0007669"/>
    <property type="project" value="TreeGrafter"/>
</dbReference>
<organism evidence="3 4">
    <name type="scientific">Alicyclobacillus cellulosilyticus</name>
    <dbReference type="NCBI Taxonomy" id="1003997"/>
    <lineage>
        <taxon>Bacteria</taxon>
        <taxon>Bacillati</taxon>
        <taxon>Bacillota</taxon>
        <taxon>Bacilli</taxon>
        <taxon>Bacillales</taxon>
        <taxon>Alicyclobacillaceae</taxon>
        <taxon>Alicyclobacillus</taxon>
    </lineage>
</organism>
<dbReference type="EMBL" id="BMOY01000052">
    <property type="protein sequence ID" value="GGJ13295.1"/>
    <property type="molecule type" value="Genomic_DNA"/>
</dbReference>
<dbReference type="Proteomes" id="UP000637695">
    <property type="component" value="Unassembled WGS sequence"/>
</dbReference>
<dbReference type="InterPro" id="IPR029039">
    <property type="entry name" value="Flavoprotein-like_sf"/>
</dbReference>
<dbReference type="InterPro" id="IPR008254">
    <property type="entry name" value="Flavodoxin/NO_synth"/>
</dbReference>
<dbReference type="PROSITE" id="PS50902">
    <property type="entry name" value="FLAVODOXIN_LIKE"/>
    <property type="match status" value="1"/>
</dbReference>
<evidence type="ECO:0000313" key="3">
    <source>
        <dbReference type="EMBL" id="GGJ13295.1"/>
    </source>
</evidence>
<dbReference type="Gene3D" id="3.40.50.360">
    <property type="match status" value="1"/>
</dbReference>
<evidence type="ECO:0000313" key="4">
    <source>
        <dbReference type="Proteomes" id="UP000637695"/>
    </source>
</evidence>
<name>A0A917KGI3_9BACL</name>
<evidence type="ECO:0000256" key="1">
    <source>
        <dbReference type="ARBA" id="ARBA00006961"/>
    </source>
</evidence>
<dbReference type="PANTHER" id="PTHR30546">
    <property type="entry name" value="FLAVODOXIN-RELATED PROTEIN WRBA-RELATED"/>
    <property type="match status" value="1"/>
</dbReference>
<reference evidence="3" key="1">
    <citation type="journal article" date="2014" name="Int. J. Syst. Evol. Microbiol.">
        <title>Complete genome sequence of Corynebacterium casei LMG S-19264T (=DSM 44701T), isolated from a smear-ripened cheese.</title>
        <authorList>
            <consortium name="US DOE Joint Genome Institute (JGI-PGF)"/>
            <person name="Walter F."/>
            <person name="Albersmeier A."/>
            <person name="Kalinowski J."/>
            <person name="Ruckert C."/>
        </authorList>
    </citation>
    <scope>NUCLEOTIDE SEQUENCE</scope>
    <source>
        <strain evidence="3">JCM 18487</strain>
    </source>
</reference>
<comment type="similarity">
    <text evidence="1">Belongs to the WrbA family.</text>
</comment>
<gene>
    <name evidence="3" type="ORF">GCM10010885_23200</name>
</gene>
<comment type="caution">
    <text evidence="3">The sequence shown here is derived from an EMBL/GenBank/DDBJ whole genome shotgun (WGS) entry which is preliminary data.</text>
</comment>
<dbReference type="GO" id="GO:0010181">
    <property type="term" value="F:FMN binding"/>
    <property type="evidence" value="ECO:0007669"/>
    <property type="project" value="InterPro"/>
</dbReference>
<keyword evidence="4" id="KW-1185">Reference proteome</keyword>
<sequence>MANILVVYYSLFGHIYEMAKAAVEGARQIGTTTVKLSRIPDFKEYEIPPQLLSSKQNAGTHCTVDPFKTGERLEKYERNVALQNSVPIASLDDLRWADGVIWGFPGYYGMMPSQVKLFLDMAGEACREGWLEGKPAGVLTSAGSIHAGHETTILTSIVPLLHFGMIFVGSPYTENPEYLTDEALGGTPYGPSTLAGPDSSRIPDPRELLMAARLGRRVALVAEALQTNFMY</sequence>
<accession>A0A917KGI3</accession>
<dbReference type="Pfam" id="PF03358">
    <property type="entry name" value="FMN_red"/>
    <property type="match status" value="1"/>
</dbReference>